<evidence type="ECO:0000313" key="1">
    <source>
        <dbReference type="EMBL" id="GAH87250.1"/>
    </source>
</evidence>
<comment type="caution">
    <text evidence="1">The sequence shown here is derived from an EMBL/GenBank/DDBJ whole genome shotgun (WGS) entry which is preliminary data.</text>
</comment>
<name>X1K0P0_9ZZZZ</name>
<dbReference type="AlphaFoldDB" id="X1K0P0"/>
<protein>
    <submittedName>
        <fullName evidence="1">Uncharacterized protein</fullName>
    </submittedName>
</protein>
<accession>X1K0P0</accession>
<sequence length="179" mass="20819">ATTQTLPKWATLDRRDVLASILTDYLAIKGWQLDLMTGELYNLDYEARIKPIIADWKHLDKEQSQADWEAERKALHSLGDRSYPIRGQFSAISRDIYAESQPLYYLEGQAVSGLTLKPFVRVRIASSYIRLYVDLGKDWRQVSKNKRRQAIRYGKPLPQSITEAIRRKVLEAVKDYYSH</sequence>
<reference evidence="1" key="1">
    <citation type="journal article" date="2014" name="Front. Microbiol.">
        <title>High frequency of phylogenetically diverse reductive dehalogenase-homologous genes in deep subseafloor sedimentary metagenomes.</title>
        <authorList>
            <person name="Kawai M."/>
            <person name="Futagami T."/>
            <person name="Toyoda A."/>
            <person name="Takaki Y."/>
            <person name="Nishi S."/>
            <person name="Hori S."/>
            <person name="Arai W."/>
            <person name="Tsubouchi T."/>
            <person name="Morono Y."/>
            <person name="Uchiyama I."/>
            <person name="Ito T."/>
            <person name="Fujiyama A."/>
            <person name="Inagaki F."/>
            <person name="Takami H."/>
        </authorList>
    </citation>
    <scope>NUCLEOTIDE SEQUENCE</scope>
    <source>
        <strain evidence="1">Expedition CK06-06</strain>
    </source>
</reference>
<proteinExistence type="predicted"/>
<dbReference type="EMBL" id="BARU01037357">
    <property type="protein sequence ID" value="GAH87250.1"/>
    <property type="molecule type" value="Genomic_DNA"/>
</dbReference>
<gene>
    <name evidence="1" type="ORF">S03H2_58231</name>
</gene>
<feature type="non-terminal residue" evidence="1">
    <location>
        <position position="1"/>
    </location>
</feature>
<organism evidence="1">
    <name type="scientific">marine sediment metagenome</name>
    <dbReference type="NCBI Taxonomy" id="412755"/>
    <lineage>
        <taxon>unclassified sequences</taxon>
        <taxon>metagenomes</taxon>
        <taxon>ecological metagenomes</taxon>
    </lineage>
</organism>